<evidence type="ECO:0000313" key="2">
    <source>
        <dbReference type="EMBL" id="SIT58079.1"/>
    </source>
</evidence>
<dbReference type="EMBL" id="FTPD01000045">
    <property type="protein sequence ID" value="SIT58079.1"/>
    <property type="molecule type" value="Genomic_DNA"/>
</dbReference>
<protein>
    <submittedName>
        <fullName evidence="2">Uncharacterized protein</fullName>
    </submittedName>
</protein>
<proteinExistence type="predicted"/>
<accession>A0A1R3VI39</accession>
<gene>
    <name evidence="2" type="ORF">BQ8794_50181</name>
</gene>
<reference evidence="3" key="1">
    <citation type="submission" date="2017-01" db="EMBL/GenBank/DDBJ databases">
        <authorList>
            <person name="Brunel B."/>
        </authorList>
    </citation>
    <scope>NUCLEOTIDE SEQUENCE [LARGE SCALE GENOMIC DNA]</scope>
</reference>
<evidence type="ECO:0000313" key="3">
    <source>
        <dbReference type="Proteomes" id="UP000188388"/>
    </source>
</evidence>
<feature type="region of interest" description="Disordered" evidence="1">
    <location>
        <begin position="1"/>
        <end position="24"/>
    </location>
</feature>
<sequence length="84" mass="8762">MGVFVRAATARPQSSQPLGASPAGTGPMNAIIRSAWITSSADVFYDLNSLTGLSPGFVASCPKDEQVARLPTANLTFLPRGRPT</sequence>
<dbReference type="Proteomes" id="UP000188388">
    <property type="component" value="Unassembled WGS sequence"/>
</dbReference>
<dbReference type="STRING" id="1631249.BQ8794_50181"/>
<organism evidence="2 3">
    <name type="scientific">Mesorhizobium prunaredense</name>
    <dbReference type="NCBI Taxonomy" id="1631249"/>
    <lineage>
        <taxon>Bacteria</taxon>
        <taxon>Pseudomonadati</taxon>
        <taxon>Pseudomonadota</taxon>
        <taxon>Alphaproteobacteria</taxon>
        <taxon>Hyphomicrobiales</taxon>
        <taxon>Phyllobacteriaceae</taxon>
        <taxon>Mesorhizobium</taxon>
    </lineage>
</organism>
<keyword evidence="3" id="KW-1185">Reference proteome</keyword>
<name>A0A1R3VI39_9HYPH</name>
<dbReference type="AlphaFoldDB" id="A0A1R3VI39"/>
<evidence type="ECO:0000256" key="1">
    <source>
        <dbReference type="SAM" id="MobiDB-lite"/>
    </source>
</evidence>